<evidence type="ECO:0000256" key="1">
    <source>
        <dbReference type="ARBA" id="ARBA00023125"/>
    </source>
</evidence>
<dbReference type="InterPro" id="IPR050109">
    <property type="entry name" value="HTH-type_TetR-like_transc_reg"/>
</dbReference>
<evidence type="ECO:0000313" key="5">
    <source>
        <dbReference type="Proteomes" id="UP001164693"/>
    </source>
</evidence>
<dbReference type="PANTHER" id="PTHR30055:SF153">
    <property type="entry name" value="HTH-TYPE TRANSCRIPTIONAL REPRESSOR RV3405C"/>
    <property type="match status" value="1"/>
</dbReference>
<evidence type="ECO:0000313" key="4">
    <source>
        <dbReference type="EMBL" id="WAX55209.1"/>
    </source>
</evidence>
<evidence type="ECO:0000256" key="2">
    <source>
        <dbReference type="PROSITE-ProRule" id="PRU00335"/>
    </source>
</evidence>
<dbReference type="PROSITE" id="PS50977">
    <property type="entry name" value="HTH_TETR_2"/>
    <property type="match status" value="1"/>
</dbReference>
<dbReference type="PRINTS" id="PR00455">
    <property type="entry name" value="HTHTETR"/>
</dbReference>
<reference evidence="4" key="1">
    <citation type="submission" date="2022-05" db="EMBL/GenBank/DDBJ databases">
        <title>Jatrophihabitans sp. SB3-54 whole genome sequence.</title>
        <authorList>
            <person name="Suh M.K."/>
            <person name="Eom M.K."/>
            <person name="Kim J.S."/>
            <person name="Kim H.S."/>
            <person name="Do H.E."/>
            <person name="Shin Y.K."/>
            <person name="Lee J.-S."/>
        </authorList>
    </citation>
    <scope>NUCLEOTIDE SEQUENCE</scope>
    <source>
        <strain evidence="4">SB3-54</strain>
    </source>
</reference>
<sequence length="205" mass="21897">MLSQQRNAAPSASGGPRAANAIPEQQILDAAYELLLAVGMRRMNIADIARRAGVSRATLYRRWPNVRAVVGALTTRELAALAAAAFSADGPHARGALVEAVVRVVRGVRAHPLTRKIVEVDPDFLLPYLLERRGTSTAAQLDLLEAALRSGDGSIRSGDPAALARAMWLAAGSFALTGPVLADERVSLDELDGQLRELLDRYLTP</sequence>
<dbReference type="RefSeq" id="WP_269441712.1">
    <property type="nucleotide sequence ID" value="NZ_CP097463.1"/>
</dbReference>
<feature type="DNA-binding region" description="H-T-H motif" evidence="2">
    <location>
        <begin position="44"/>
        <end position="63"/>
    </location>
</feature>
<keyword evidence="5" id="KW-1185">Reference proteome</keyword>
<keyword evidence="1 2" id="KW-0238">DNA-binding</keyword>
<dbReference type="Gene3D" id="1.10.357.10">
    <property type="entry name" value="Tetracycline Repressor, domain 2"/>
    <property type="match status" value="1"/>
</dbReference>
<dbReference type="InterPro" id="IPR009057">
    <property type="entry name" value="Homeodomain-like_sf"/>
</dbReference>
<gene>
    <name evidence="4" type="ORF">M6B22_11640</name>
</gene>
<dbReference type="EMBL" id="CP097463">
    <property type="protein sequence ID" value="WAX55209.1"/>
    <property type="molecule type" value="Genomic_DNA"/>
</dbReference>
<dbReference type="Proteomes" id="UP001164693">
    <property type="component" value="Chromosome"/>
</dbReference>
<name>A0ABY7JRM2_9ACTN</name>
<organism evidence="4 5">
    <name type="scientific">Jatrophihabitans cynanchi</name>
    <dbReference type="NCBI Taxonomy" id="2944128"/>
    <lineage>
        <taxon>Bacteria</taxon>
        <taxon>Bacillati</taxon>
        <taxon>Actinomycetota</taxon>
        <taxon>Actinomycetes</taxon>
        <taxon>Jatrophihabitantales</taxon>
        <taxon>Jatrophihabitantaceae</taxon>
        <taxon>Jatrophihabitans</taxon>
    </lineage>
</organism>
<evidence type="ECO:0000259" key="3">
    <source>
        <dbReference type="PROSITE" id="PS50977"/>
    </source>
</evidence>
<accession>A0ABY7JRM2</accession>
<dbReference type="InterPro" id="IPR001647">
    <property type="entry name" value="HTH_TetR"/>
</dbReference>
<dbReference type="Pfam" id="PF00440">
    <property type="entry name" value="TetR_N"/>
    <property type="match status" value="1"/>
</dbReference>
<dbReference type="SUPFAM" id="SSF46689">
    <property type="entry name" value="Homeodomain-like"/>
    <property type="match status" value="1"/>
</dbReference>
<protein>
    <submittedName>
        <fullName evidence="4">TetR/AcrR family transcriptional regulator</fullName>
    </submittedName>
</protein>
<dbReference type="PANTHER" id="PTHR30055">
    <property type="entry name" value="HTH-TYPE TRANSCRIPTIONAL REGULATOR RUTR"/>
    <property type="match status" value="1"/>
</dbReference>
<feature type="domain" description="HTH tetR-type" evidence="3">
    <location>
        <begin position="21"/>
        <end position="81"/>
    </location>
</feature>
<proteinExistence type="predicted"/>